<dbReference type="RefSeq" id="WP_140852084.1">
    <property type="nucleotide sequence ID" value="NZ_RCZC01000008.1"/>
</dbReference>
<dbReference type="HAMAP" id="MF_00758">
    <property type="entry name" value="UPF0301"/>
    <property type="match status" value="1"/>
</dbReference>
<dbReference type="AlphaFoldDB" id="A0A502FJ96"/>
<dbReference type="EMBL" id="RCZC01000008">
    <property type="protein sequence ID" value="TPG49183.1"/>
    <property type="molecule type" value="Genomic_DNA"/>
</dbReference>
<sequence length="190" mass="19769">MDQATFLTGQFLLAMPGIGDTRFDHAVIAMCAHDAEGALGIGIGTTIEGLGLHAVLEQLEIDPGVAPDAPVNLGGPVEPRRGFVLHTLDWAGQDTVEVAGGAGALWGLSGTIDVLKAIAEGRGPSRWLVALGYAGWGEGQLDGEMTRHGWFNVAATPDLLYDIATDARWEAGFATAGIDPRLLVSEAGRA</sequence>
<name>A0A502FJ96_9SPHN</name>
<proteinExistence type="inferred from homology"/>
<evidence type="ECO:0000256" key="1">
    <source>
        <dbReference type="ARBA" id="ARBA00009600"/>
    </source>
</evidence>
<dbReference type="InterPro" id="IPR003774">
    <property type="entry name" value="AlgH-like"/>
</dbReference>
<dbReference type="PANTHER" id="PTHR30327:SF1">
    <property type="entry name" value="UPF0301 PROTEIN YQGE"/>
    <property type="match status" value="1"/>
</dbReference>
<dbReference type="PANTHER" id="PTHR30327">
    <property type="entry name" value="UNCHARACTERIZED PROTEIN YQGE"/>
    <property type="match status" value="1"/>
</dbReference>
<dbReference type="Pfam" id="PF02622">
    <property type="entry name" value="DUF179"/>
    <property type="match status" value="1"/>
</dbReference>
<reference evidence="3 4" key="1">
    <citation type="journal article" date="2019" name="Environ. Microbiol.">
        <title>Species interactions and distinct microbial communities in high Arctic permafrost affected cryosols are associated with the CH4 and CO2 gas fluxes.</title>
        <authorList>
            <person name="Altshuler I."/>
            <person name="Hamel J."/>
            <person name="Turney S."/>
            <person name="Magnuson E."/>
            <person name="Levesque R."/>
            <person name="Greer C."/>
            <person name="Whyte L.G."/>
        </authorList>
    </citation>
    <scope>NUCLEOTIDE SEQUENCE [LARGE SCALE GENOMIC DNA]</scope>
    <source>
        <strain evidence="3 4">E6.1</strain>
    </source>
</reference>
<accession>A0A502FJ96</accession>
<comment type="similarity">
    <text evidence="1 2">Belongs to the UPF0301 (AlgH) family.</text>
</comment>
<dbReference type="SUPFAM" id="SSF143456">
    <property type="entry name" value="VC0467-like"/>
    <property type="match status" value="1"/>
</dbReference>
<protein>
    <recommendedName>
        <fullName evidence="2">UPF0301 protein EAH76_20225</fullName>
    </recommendedName>
</protein>
<comment type="caution">
    <text evidence="3">The sequence shown here is derived from an EMBL/GenBank/DDBJ whole genome shotgun (WGS) entry which is preliminary data.</text>
</comment>
<dbReference type="Gene3D" id="3.40.1740.10">
    <property type="entry name" value="VC0467-like"/>
    <property type="match status" value="1"/>
</dbReference>
<dbReference type="OrthoDB" id="9807486at2"/>
<dbReference type="GO" id="GO:0005829">
    <property type="term" value="C:cytosol"/>
    <property type="evidence" value="ECO:0007669"/>
    <property type="project" value="TreeGrafter"/>
</dbReference>
<evidence type="ECO:0000313" key="4">
    <source>
        <dbReference type="Proteomes" id="UP000319931"/>
    </source>
</evidence>
<organism evidence="3 4">
    <name type="scientific">Sphingomonas glacialis</name>
    <dbReference type="NCBI Taxonomy" id="658225"/>
    <lineage>
        <taxon>Bacteria</taxon>
        <taxon>Pseudomonadati</taxon>
        <taxon>Pseudomonadota</taxon>
        <taxon>Alphaproteobacteria</taxon>
        <taxon>Sphingomonadales</taxon>
        <taxon>Sphingomonadaceae</taxon>
        <taxon>Sphingomonas</taxon>
    </lineage>
</organism>
<gene>
    <name evidence="3" type="ORF">EAH76_20225</name>
</gene>
<evidence type="ECO:0000313" key="3">
    <source>
        <dbReference type="EMBL" id="TPG49183.1"/>
    </source>
</evidence>
<dbReference type="Proteomes" id="UP000319931">
    <property type="component" value="Unassembled WGS sequence"/>
</dbReference>
<keyword evidence="4" id="KW-1185">Reference proteome</keyword>
<evidence type="ECO:0000256" key="2">
    <source>
        <dbReference type="HAMAP-Rule" id="MF_00758"/>
    </source>
</evidence>